<name>A0A0D8HJL8_9ACTN</name>
<dbReference type="GO" id="GO:0033281">
    <property type="term" value="C:TAT protein transport complex"/>
    <property type="evidence" value="ECO:0007669"/>
    <property type="project" value="UniProtKB-UniRule"/>
</dbReference>
<proteinExistence type="inferred from homology"/>
<dbReference type="AlphaFoldDB" id="A0A0D8HJL8"/>
<dbReference type="HAMAP" id="MF_00902">
    <property type="entry name" value="TatC"/>
    <property type="match status" value="1"/>
</dbReference>
<keyword evidence="2 7" id="KW-0812">Transmembrane</keyword>
<keyword evidence="3 7" id="KW-0653">Protein transport</keyword>
<dbReference type="STRING" id="1280514.AXFE_10460"/>
<evidence type="ECO:0000313" key="9">
    <source>
        <dbReference type="Proteomes" id="UP000032360"/>
    </source>
</evidence>
<evidence type="ECO:0000256" key="2">
    <source>
        <dbReference type="ARBA" id="ARBA00022692"/>
    </source>
</evidence>
<evidence type="ECO:0000256" key="4">
    <source>
        <dbReference type="ARBA" id="ARBA00022989"/>
    </source>
</evidence>
<evidence type="ECO:0000256" key="7">
    <source>
        <dbReference type="HAMAP-Rule" id="MF_00902"/>
    </source>
</evidence>
<evidence type="ECO:0000256" key="6">
    <source>
        <dbReference type="ARBA" id="ARBA00023136"/>
    </source>
</evidence>
<dbReference type="GO" id="GO:0065002">
    <property type="term" value="P:intracellular protein transmembrane transport"/>
    <property type="evidence" value="ECO:0007669"/>
    <property type="project" value="TreeGrafter"/>
</dbReference>
<feature type="transmembrane region" description="Helical" evidence="7">
    <location>
        <begin position="34"/>
        <end position="52"/>
    </location>
</feature>
<dbReference type="PANTHER" id="PTHR30371:SF0">
    <property type="entry name" value="SEC-INDEPENDENT PROTEIN TRANSLOCASE PROTEIN TATC, CHLOROPLASTIC-RELATED"/>
    <property type="match status" value="1"/>
</dbReference>
<comment type="function">
    <text evidence="7">Part of the twin-arginine translocation (Tat) system that transports large folded proteins containing a characteristic twin-arginine motif in their signal peptide across membranes. Together with TatB, TatC is part of a receptor directly interacting with Tat signal peptides.</text>
</comment>
<gene>
    <name evidence="8" type="primary">tatC1</name>
    <name evidence="7" type="synonym">tatC</name>
    <name evidence="8" type="ORF">AXFE_10460</name>
</gene>
<keyword evidence="6 7" id="KW-0472">Membrane</keyword>
<dbReference type="Proteomes" id="UP000032360">
    <property type="component" value="Unassembled WGS sequence"/>
</dbReference>
<accession>A0A0D8HJL8</accession>
<keyword evidence="7" id="KW-1003">Cell membrane</keyword>
<dbReference type="PANTHER" id="PTHR30371">
    <property type="entry name" value="SEC-INDEPENDENT PROTEIN TRANSLOCASE PROTEIN TATC"/>
    <property type="match status" value="1"/>
</dbReference>
<dbReference type="Pfam" id="PF00902">
    <property type="entry name" value="TatC"/>
    <property type="match status" value="1"/>
</dbReference>
<keyword evidence="5 7" id="KW-0811">Translocation</keyword>
<reference evidence="8 9" key="1">
    <citation type="submission" date="2015-01" db="EMBL/GenBank/DDBJ databases">
        <title>Draft genome of the acidophilic iron oxidizer Acidithrix ferrooxidans strain Py-F3.</title>
        <authorList>
            <person name="Poehlein A."/>
            <person name="Eisen S."/>
            <person name="Schloemann M."/>
            <person name="Johnson B.D."/>
            <person name="Daniel R."/>
            <person name="Muehling M."/>
        </authorList>
    </citation>
    <scope>NUCLEOTIDE SEQUENCE [LARGE SCALE GENOMIC DNA]</scope>
    <source>
        <strain evidence="8 9">Py-F3</strain>
    </source>
</reference>
<comment type="similarity">
    <text evidence="7">Belongs to the TatC family.</text>
</comment>
<dbReference type="EMBL" id="JXYS01000025">
    <property type="protein sequence ID" value="KJF18145.1"/>
    <property type="molecule type" value="Genomic_DNA"/>
</dbReference>
<keyword evidence="7" id="KW-0813">Transport</keyword>
<feature type="transmembrane region" description="Helical" evidence="7">
    <location>
        <begin position="230"/>
        <end position="252"/>
    </location>
</feature>
<evidence type="ECO:0000313" key="8">
    <source>
        <dbReference type="EMBL" id="KJF18145.1"/>
    </source>
</evidence>
<feature type="transmembrane region" description="Helical" evidence="7">
    <location>
        <begin position="168"/>
        <end position="194"/>
    </location>
</feature>
<dbReference type="GO" id="GO:0043953">
    <property type="term" value="P:protein transport by the Tat complex"/>
    <property type="evidence" value="ECO:0007669"/>
    <property type="project" value="UniProtKB-UniRule"/>
</dbReference>
<organism evidence="8 9">
    <name type="scientific">Acidithrix ferrooxidans</name>
    <dbReference type="NCBI Taxonomy" id="1280514"/>
    <lineage>
        <taxon>Bacteria</taxon>
        <taxon>Bacillati</taxon>
        <taxon>Actinomycetota</taxon>
        <taxon>Acidimicrobiia</taxon>
        <taxon>Acidimicrobiales</taxon>
        <taxon>Acidimicrobiaceae</taxon>
        <taxon>Acidithrix</taxon>
    </lineage>
</organism>
<dbReference type="PROSITE" id="PS01218">
    <property type="entry name" value="TATC"/>
    <property type="match status" value="1"/>
</dbReference>
<keyword evidence="9" id="KW-1185">Reference proteome</keyword>
<protein>
    <recommendedName>
        <fullName evidence="7">Sec-independent protein translocase protein TatC</fullName>
    </recommendedName>
</protein>
<keyword evidence="4 7" id="KW-1133">Transmembrane helix</keyword>
<dbReference type="InterPro" id="IPR002033">
    <property type="entry name" value="TatC"/>
</dbReference>
<dbReference type="PRINTS" id="PR01840">
    <property type="entry name" value="TATCFAMILY"/>
</dbReference>
<comment type="subunit">
    <text evidence="7">The Tat system comprises two distinct complexes: a TatABC complex, containing multiple copies of TatA, TatB and TatC subunits, and a separate TatA complex, containing only TatA subunits. Substrates initially bind to the TatABC complex, which probably triggers association of the separate TatA complex to form the active translocon.</text>
</comment>
<feature type="transmembrane region" description="Helical" evidence="7">
    <location>
        <begin position="122"/>
        <end position="148"/>
    </location>
</feature>
<evidence type="ECO:0000256" key="1">
    <source>
        <dbReference type="ARBA" id="ARBA00004141"/>
    </source>
</evidence>
<dbReference type="InterPro" id="IPR019820">
    <property type="entry name" value="Sec-indep_translocase_CS"/>
</dbReference>
<dbReference type="GO" id="GO:0009977">
    <property type="term" value="F:proton motive force dependent protein transmembrane transporter activity"/>
    <property type="evidence" value="ECO:0007669"/>
    <property type="project" value="TreeGrafter"/>
</dbReference>
<comment type="subcellular location">
    <subcellularLocation>
        <location evidence="7">Cell membrane</location>
        <topology evidence="7">Multi-pass membrane protein</topology>
    </subcellularLocation>
    <subcellularLocation>
        <location evidence="1">Membrane</location>
        <topology evidence="1">Multi-pass membrane protein</topology>
    </subcellularLocation>
</comment>
<sequence length="261" mass="28906">MKNIKVPRISLKHKGDKDGSMSIFEHLAELRSRMTKIALAILVGSVISYIFYNQTLNFFTQPYCHVSGVSSCSLYVTGPLDGFALRIKIAGYGGVFLALPVILWQLWRFITPGLRKKEKQYAVPFVLASLILFVSGAYVAYFIFPHALAFLQAAGGKQLKQIYTPSSYLNLIFLLMAAFGASFEFPVLLVALELARVVTPKKLASVRRWAIVIIVTVAAVVIPSSDPFSLFALAIPLVVFYEVAILIGRVLVREKKEIKAS</sequence>
<feature type="transmembrane region" description="Helical" evidence="7">
    <location>
        <begin position="206"/>
        <end position="224"/>
    </location>
</feature>
<feature type="transmembrane region" description="Helical" evidence="7">
    <location>
        <begin position="89"/>
        <end position="110"/>
    </location>
</feature>
<evidence type="ECO:0000256" key="3">
    <source>
        <dbReference type="ARBA" id="ARBA00022927"/>
    </source>
</evidence>
<dbReference type="NCBIfam" id="TIGR00945">
    <property type="entry name" value="tatC"/>
    <property type="match status" value="1"/>
</dbReference>
<comment type="caution">
    <text evidence="8">The sequence shown here is derived from an EMBL/GenBank/DDBJ whole genome shotgun (WGS) entry which is preliminary data.</text>
</comment>
<evidence type="ECO:0000256" key="5">
    <source>
        <dbReference type="ARBA" id="ARBA00023010"/>
    </source>
</evidence>